<reference evidence="1 2" key="1">
    <citation type="journal article" date="2022" name="New Phytol.">
        <title>Ecological generalism drives hyperdiversity of secondary metabolite gene clusters in xylarialean endophytes.</title>
        <authorList>
            <person name="Franco M.E.E."/>
            <person name="Wisecaver J.H."/>
            <person name="Arnold A.E."/>
            <person name="Ju Y.M."/>
            <person name="Slot J.C."/>
            <person name="Ahrendt S."/>
            <person name="Moore L.P."/>
            <person name="Eastman K.E."/>
            <person name="Scott K."/>
            <person name="Konkel Z."/>
            <person name="Mondo S.J."/>
            <person name="Kuo A."/>
            <person name="Hayes R.D."/>
            <person name="Haridas S."/>
            <person name="Andreopoulos B."/>
            <person name="Riley R."/>
            <person name="LaButti K."/>
            <person name="Pangilinan J."/>
            <person name="Lipzen A."/>
            <person name="Amirebrahimi M."/>
            <person name="Yan J."/>
            <person name="Adam C."/>
            <person name="Keymanesh K."/>
            <person name="Ng V."/>
            <person name="Louie K."/>
            <person name="Northen T."/>
            <person name="Drula E."/>
            <person name="Henrissat B."/>
            <person name="Hsieh H.M."/>
            <person name="Youens-Clark K."/>
            <person name="Lutzoni F."/>
            <person name="Miadlikowska J."/>
            <person name="Eastwood D.C."/>
            <person name="Hamelin R.C."/>
            <person name="Grigoriev I.V."/>
            <person name="U'Ren J.M."/>
        </authorList>
    </citation>
    <scope>NUCLEOTIDE SEQUENCE [LARGE SCALE GENOMIC DNA]</scope>
    <source>
        <strain evidence="1 2">CBS 119005</strain>
    </source>
</reference>
<name>A0ACB9YH46_9PEZI</name>
<accession>A0ACB9YH46</accession>
<keyword evidence="2" id="KW-1185">Reference proteome</keyword>
<proteinExistence type="predicted"/>
<organism evidence="1 2">
    <name type="scientific">Hypoxylon rubiginosum</name>
    <dbReference type="NCBI Taxonomy" id="110542"/>
    <lineage>
        <taxon>Eukaryota</taxon>
        <taxon>Fungi</taxon>
        <taxon>Dikarya</taxon>
        <taxon>Ascomycota</taxon>
        <taxon>Pezizomycotina</taxon>
        <taxon>Sordariomycetes</taxon>
        <taxon>Xylariomycetidae</taxon>
        <taxon>Xylariales</taxon>
        <taxon>Hypoxylaceae</taxon>
        <taxon>Hypoxylon</taxon>
    </lineage>
</organism>
<comment type="caution">
    <text evidence="1">The sequence shown here is derived from an EMBL/GenBank/DDBJ whole genome shotgun (WGS) entry which is preliminary data.</text>
</comment>
<dbReference type="EMBL" id="MU393692">
    <property type="protein sequence ID" value="KAI4858759.1"/>
    <property type="molecule type" value="Genomic_DNA"/>
</dbReference>
<protein>
    <submittedName>
        <fullName evidence="1">Uncharacterized protein</fullName>
    </submittedName>
</protein>
<gene>
    <name evidence="1" type="ORF">F4820DRAFT_463014</name>
</gene>
<evidence type="ECO:0000313" key="2">
    <source>
        <dbReference type="Proteomes" id="UP001497700"/>
    </source>
</evidence>
<sequence length="2098" mass="239282">MQGLRNKLPQSLRNRRSLSSSHSQSSQNSTEEPKTEIKMPSPLVNGSQAPSGPVKQTTTTSSSDVNTSSSTVVRSTTQSESRSTRIQVTRTIETAKRVRSRLVRELDDVDDAYLKRIDLQAYLGYISDERIIHMPRRGSGWDQVLKEAEFFGLQLDEFTTAVKEFMTDSTTVRDTALASCYLLLELGSDQAQALEPTFNVLYELGQLLANTLELRSLFALSEGIAYALGEVIIALVHLLGDVAIFYHQRVSRLSKSAISIDFDREFGSQLEDICAKREQLIYTIWGYKIGNSHAATEVASLQQTLGSSETHVKSYLYGRIQDKKRRADGTCEWLEDHLVDFLEKGDKVLAITGTAGCGKSMLAAWVREQLERPIGHLTEKYRTVSYTFAIDYPQRSSTVDLLKSLLSQLLEISIGDVRLFEQLSSVLAKFEDGHNEKELASQLWAVFDAGLATINSKGVNLAVIIDGLDEIVGGDAKALELYTRLHQSVRKLSHTRAITFSRPLSHLGQPECKHLVITHEHVHDDIQLYLIDGLSKRSVYTTQTNAKQQELLSILVSRSRGSFLFAYLSLQLLDSDVKFDSFKQLIEGIKPDSTKNHDGLLKELVNKVNLKESHISHLLTFMVATERPLQIEEAEDLLSVDVTKQTVSSRVNVRKVLLTTRGLLVEHKGTVRFKHPVVRSYLRGLCGTSLISLRDAHRLFTMTLLLFTRNVLTQPCEPSFEIVNRVIIDQAFQSHRIVEYTVRYWIIHFQKSSLLSTKGDLALSPDFKDIFPDSNFLVMLEWYSWQTQTPVSDSIHLHDLALKIRTACFGENHRTVLQSLIVLGILYRTQSELTKAAEVFYRASHIGRTILYKFSPLVVTCTSLFLVCTDEITFTKRTTIVTYREEMMRFYIDVCKGQYGGQSDHVIRWYEALVKLYQEIHEEHMAAVILKELHEVIIVRFGRGSGRERGIARELAGLKVILKKEETQESKVQYDELLFEASEEMELTDELRLTIILSLAKAYESKHEYLLAEKLYVALWGRICAACRQKSTAELQLVQLNITLEYVHFLRRLKRQSEACNIMVVVWAEYENRTFESKAIVLRLKELSVLFRQFGLLTISVSILKRAWGWFKERKLIETEEASETSTIITEVVEEITETTTEVTTTTTETETITRDIYETTYTRAKSGKVDSQFFKASLALVSLHIKLQRWTEAEVVLRQSLELVWKGILTTDEKLTLEGSYVSETVSTALRLALCYHRQRKFDKAEQIYIRTWRATLASLKAEDVLLTDTTTRLISFYKEYHRYEKVIEIYVQLLQHYRKHLGVTHKLTIQTLYELASTYELLGRKEAYDYYAEIVTAYTKNGVVHYEAFEAATRVLRFYREESRWTDLQKLCVVLWETVTKHNQEFKLSEDFVQLVYEQYRYVLEFHSKVEFSVLYKLTIEYRETVKKVFGVSVAIYVTALIALAEICEKSEEHYLESVTIYEEVITKTKTITTITQTKVQTIKKRLSTLYVTVITSSKKTDTTTIERAITVCSETYELFKVQYGWWHETTLLKLKELVLIYSKYNSEKSRLTIVSLLQESVIKTLSTSTVAVELYKAALTIATIYKSVKLEREGNELLRQLRILVLFPGFDVSEQNITFKLEVKLTKIALVFLIALEEGLHHEDGKPGQNHFSQLMADLLLENILYEQYVVVTTNMTEKTSIETVLEHTARLRSLWVVRGRKSFVSVLDKKLFAIFTERYSKILGTHVNDRNATFEFYVALLTEIGDSNSTERTTVDFALATVKAINTIVRQLMVDTKDLTRAHAVARCGFQFANAQRFYHNKGRGVLGYKLAELLAGHNVPTWKTADAALKESMLVTSRNVLQTVFAAFREAGVDLVSLRFEDLSSLITLLGDQKNYGELETLLTALWRSREVQRSWSPAVVLHIGALLIDAHVSASHVDSAIALADILYYNVRQSRGGLDPHALTFANKLSVLLARAGRTREAARIHLDVLRDLDEHHHHRSDAPVDPKHKEILRAASDAHLDGLRRCGWASRPEGSRTASALHERLARKYGGLTVAPVERWGAVDAKKEKELTYAGPTAWSLHVEKEAARRDLIVPAKERWGWVVRTEEVAA</sequence>
<evidence type="ECO:0000313" key="1">
    <source>
        <dbReference type="EMBL" id="KAI4858759.1"/>
    </source>
</evidence>
<dbReference type="Proteomes" id="UP001497700">
    <property type="component" value="Unassembled WGS sequence"/>
</dbReference>